<accession>A0AA86VHI0</accession>
<dbReference type="Gramene" id="rna-AYBTSS11_LOCUS20178">
    <property type="protein sequence ID" value="CAJ1964192.1"/>
    <property type="gene ID" value="gene-AYBTSS11_LOCUS20178"/>
</dbReference>
<keyword evidence="2" id="KW-1185">Reference proteome</keyword>
<evidence type="ECO:0000313" key="1">
    <source>
        <dbReference type="EMBL" id="CAJ1964192.1"/>
    </source>
</evidence>
<dbReference type="EMBL" id="OY731403">
    <property type="protein sequence ID" value="CAJ1964192.1"/>
    <property type="molecule type" value="Genomic_DNA"/>
</dbReference>
<reference evidence="1" key="1">
    <citation type="submission" date="2023-10" db="EMBL/GenBank/DDBJ databases">
        <authorList>
            <person name="Domelevo Entfellner J.-B."/>
        </authorList>
    </citation>
    <scope>NUCLEOTIDE SEQUENCE</scope>
</reference>
<dbReference type="Proteomes" id="UP001189624">
    <property type="component" value="Chromosome 6"/>
</dbReference>
<dbReference type="AlphaFoldDB" id="A0AA86VHI0"/>
<dbReference type="PANTHER" id="PTHR36017:SF1">
    <property type="entry name" value="EMBRYO DEFECTIVE 1381"/>
    <property type="match status" value="1"/>
</dbReference>
<protein>
    <submittedName>
        <fullName evidence="1">Uncharacterized protein</fullName>
    </submittedName>
</protein>
<proteinExistence type="predicted"/>
<gene>
    <name evidence="1" type="ORF">AYBTSS11_LOCUS20178</name>
</gene>
<dbReference type="PANTHER" id="PTHR36017">
    <property type="entry name" value="EMBRYO DEFECTIVE 1381"/>
    <property type="match status" value="1"/>
</dbReference>
<sequence>MVYLQLLTFGWTPEEAKMHMVADYFSLSEWKVITEVLGPNPRHLFELYALKQSNYHLKLTQDKACTFEDTVDAYIAYLQKEEDSIAKSEDQNRNYVRPQKGGEATQVDARLHVSKEIQCEVIPFAAKPKSGYVALTTHLFFQSDVFYDVKNGKTLIHKWKGVIPYAHRFLDLQTPSCRSTVLRGRGALLLL</sequence>
<evidence type="ECO:0000313" key="2">
    <source>
        <dbReference type="Proteomes" id="UP001189624"/>
    </source>
</evidence>
<organism evidence="1 2">
    <name type="scientific">Sphenostylis stenocarpa</name>
    <dbReference type="NCBI Taxonomy" id="92480"/>
    <lineage>
        <taxon>Eukaryota</taxon>
        <taxon>Viridiplantae</taxon>
        <taxon>Streptophyta</taxon>
        <taxon>Embryophyta</taxon>
        <taxon>Tracheophyta</taxon>
        <taxon>Spermatophyta</taxon>
        <taxon>Magnoliopsida</taxon>
        <taxon>eudicotyledons</taxon>
        <taxon>Gunneridae</taxon>
        <taxon>Pentapetalae</taxon>
        <taxon>rosids</taxon>
        <taxon>fabids</taxon>
        <taxon>Fabales</taxon>
        <taxon>Fabaceae</taxon>
        <taxon>Papilionoideae</taxon>
        <taxon>50 kb inversion clade</taxon>
        <taxon>NPAAA clade</taxon>
        <taxon>indigoferoid/millettioid clade</taxon>
        <taxon>Phaseoleae</taxon>
        <taxon>Sphenostylis</taxon>
    </lineage>
</organism>
<name>A0AA86VHI0_9FABA</name>